<dbReference type="EMBL" id="JAHMHR010000015">
    <property type="protein sequence ID" value="KAK1687558.1"/>
    <property type="molecule type" value="Genomic_DNA"/>
</dbReference>
<gene>
    <name evidence="2" type="ORF">BDP55DRAFT_630751</name>
</gene>
<feature type="chain" id="PRO_5042466111" evidence="1">
    <location>
        <begin position="32"/>
        <end position="136"/>
    </location>
</feature>
<keyword evidence="1" id="KW-0732">Signal</keyword>
<protein>
    <submittedName>
        <fullName evidence="2">Uncharacterized protein</fullName>
    </submittedName>
</protein>
<feature type="signal peptide" evidence="1">
    <location>
        <begin position="1"/>
        <end position="31"/>
    </location>
</feature>
<organism evidence="2 3">
    <name type="scientific">Colletotrichum godetiae</name>
    <dbReference type="NCBI Taxonomy" id="1209918"/>
    <lineage>
        <taxon>Eukaryota</taxon>
        <taxon>Fungi</taxon>
        <taxon>Dikarya</taxon>
        <taxon>Ascomycota</taxon>
        <taxon>Pezizomycotina</taxon>
        <taxon>Sordariomycetes</taxon>
        <taxon>Hypocreomycetidae</taxon>
        <taxon>Glomerellales</taxon>
        <taxon>Glomerellaceae</taxon>
        <taxon>Colletotrichum</taxon>
        <taxon>Colletotrichum acutatum species complex</taxon>
    </lineage>
</organism>
<dbReference type="RefSeq" id="XP_060431253.1">
    <property type="nucleotide sequence ID" value="XM_060572194.1"/>
</dbReference>
<keyword evidence="3" id="KW-1185">Reference proteome</keyword>
<proteinExistence type="predicted"/>
<dbReference type="AlphaFoldDB" id="A0AAJ0ANP4"/>
<evidence type="ECO:0000313" key="2">
    <source>
        <dbReference type="EMBL" id="KAK1687558.1"/>
    </source>
</evidence>
<reference evidence="2" key="1">
    <citation type="submission" date="2021-06" db="EMBL/GenBank/DDBJ databases">
        <title>Comparative genomics, transcriptomics and evolutionary studies reveal genomic signatures of adaptation to plant cell wall in hemibiotrophic fungi.</title>
        <authorList>
            <consortium name="DOE Joint Genome Institute"/>
            <person name="Baroncelli R."/>
            <person name="Diaz J.F."/>
            <person name="Benocci T."/>
            <person name="Peng M."/>
            <person name="Battaglia E."/>
            <person name="Haridas S."/>
            <person name="Andreopoulos W."/>
            <person name="Labutti K."/>
            <person name="Pangilinan J."/>
            <person name="Floch G.L."/>
            <person name="Makela M.R."/>
            <person name="Henrissat B."/>
            <person name="Grigoriev I.V."/>
            <person name="Crouch J.A."/>
            <person name="De Vries R.P."/>
            <person name="Sukno S.A."/>
            <person name="Thon M.R."/>
        </authorList>
    </citation>
    <scope>NUCLEOTIDE SEQUENCE</scope>
    <source>
        <strain evidence="2">CBS 193.32</strain>
    </source>
</reference>
<dbReference type="Proteomes" id="UP001224890">
    <property type="component" value="Unassembled WGS sequence"/>
</dbReference>
<comment type="caution">
    <text evidence="2">The sequence shown here is derived from an EMBL/GenBank/DDBJ whole genome shotgun (WGS) entry which is preliminary data.</text>
</comment>
<dbReference type="GeneID" id="85456720"/>
<sequence length="136" mass="14447">MTGMKRSGSNPGVSGHETLAIPRLMIHLVLAAVFGTFVPGSPPPDAQQLMGGAGCIEKGSGISNHTPSARLTALDTVPYTHLFYRLYHREVEPSLDPSVTASLNVLTWARWVAEGYGVENECIMGSPRDGGTPPAF</sequence>
<evidence type="ECO:0000256" key="1">
    <source>
        <dbReference type="SAM" id="SignalP"/>
    </source>
</evidence>
<accession>A0AAJ0ANP4</accession>
<evidence type="ECO:0000313" key="3">
    <source>
        <dbReference type="Proteomes" id="UP001224890"/>
    </source>
</evidence>
<name>A0AAJ0ANP4_9PEZI</name>